<comment type="subunit">
    <text evidence="18">Homodimer. Interacts with lysosomal protein GLMP (via lumenal domain); the interaction starts while both proteins are still in the endoplasmic reticulum and is required for stabilization of MFSD1 in lysosomes but has no direct effect on its targeting to lysosomes or transporter activity.</text>
</comment>
<keyword evidence="20" id="KW-0812">Transmembrane</keyword>
<feature type="transmembrane region" description="Helical" evidence="20">
    <location>
        <begin position="16"/>
        <end position="36"/>
    </location>
</feature>
<feature type="transmembrane region" description="Helical" evidence="20">
    <location>
        <begin position="451"/>
        <end position="473"/>
    </location>
</feature>
<dbReference type="EMBL" id="NBSH01000020">
    <property type="protein sequence ID" value="ORX33514.1"/>
    <property type="molecule type" value="Genomic_DNA"/>
</dbReference>
<feature type="transmembrane region" description="Helical" evidence="20">
    <location>
        <begin position="108"/>
        <end position="127"/>
    </location>
</feature>
<name>A0A1Y1U7J8_9TREE</name>
<feature type="transmembrane region" description="Helical" evidence="20">
    <location>
        <begin position="147"/>
        <end position="168"/>
    </location>
</feature>
<feature type="transmembrane region" description="Helical" evidence="20">
    <location>
        <begin position="175"/>
        <end position="196"/>
    </location>
</feature>
<organism evidence="22 23">
    <name type="scientific">Kockovaella imperatae</name>
    <dbReference type="NCBI Taxonomy" id="4999"/>
    <lineage>
        <taxon>Eukaryota</taxon>
        <taxon>Fungi</taxon>
        <taxon>Dikarya</taxon>
        <taxon>Basidiomycota</taxon>
        <taxon>Agaricomycotina</taxon>
        <taxon>Tremellomycetes</taxon>
        <taxon>Tremellales</taxon>
        <taxon>Cuniculitremaceae</taxon>
        <taxon>Kockovaella</taxon>
    </lineage>
</organism>
<evidence type="ECO:0000256" key="5">
    <source>
        <dbReference type="ARBA" id="ARBA00044884"/>
    </source>
</evidence>
<comment type="catalytic activity">
    <reaction evidence="5">
        <text>L-alpha-aminoacyl-L-histidine(out) = L-alpha-aminoacyl-L-histidine(in)</text>
        <dbReference type="Rhea" id="RHEA:79375"/>
        <dbReference type="ChEBI" id="CHEBI:229967"/>
    </reaction>
</comment>
<evidence type="ECO:0000313" key="22">
    <source>
        <dbReference type="EMBL" id="ORX33514.1"/>
    </source>
</evidence>
<comment type="catalytic activity">
    <reaction evidence="11">
        <text>L-arginyl-glycine(out) = L-arginyl-glycine(in)</text>
        <dbReference type="Rhea" id="RHEA:79391"/>
        <dbReference type="ChEBI" id="CHEBI:229955"/>
    </reaction>
</comment>
<evidence type="ECO:0000256" key="12">
    <source>
        <dbReference type="ARBA" id="ARBA00044912"/>
    </source>
</evidence>
<evidence type="ECO:0000256" key="2">
    <source>
        <dbReference type="ARBA" id="ARBA00044876"/>
    </source>
</evidence>
<evidence type="ECO:0000256" key="14">
    <source>
        <dbReference type="ARBA" id="ARBA00044924"/>
    </source>
</evidence>
<dbReference type="GeneID" id="33559066"/>
<dbReference type="InterPro" id="IPR052187">
    <property type="entry name" value="MFSD1"/>
</dbReference>
<comment type="catalytic activity">
    <reaction evidence="3">
        <text>L-histidyl-glycine(out) = L-histidyl-glycine(in)</text>
        <dbReference type="Rhea" id="RHEA:79395"/>
        <dbReference type="ChEBI" id="CHEBI:229957"/>
    </reaction>
</comment>
<dbReference type="OrthoDB" id="10255148at2759"/>
<evidence type="ECO:0000256" key="11">
    <source>
        <dbReference type="ARBA" id="ARBA00044903"/>
    </source>
</evidence>
<comment type="catalytic activity">
    <reaction evidence="4">
        <text>L-alpha-aminoacyl-L-arginine(out) = L-alpha-aminoacyl-L-arginine(in)</text>
        <dbReference type="Rhea" id="RHEA:79367"/>
        <dbReference type="ChEBI" id="CHEBI:229968"/>
    </reaction>
</comment>
<evidence type="ECO:0000256" key="20">
    <source>
        <dbReference type="SAM" id="Phobius"/>
    </source>
</evidence>
<comment type="caution">
    <text evidence="22">The sequence shown here is derived from an EMBL/GenBank/DDBJ whole genome shotgun (WGS) entry which is preliminary data.</text>
</comment>
<keyword evidence="20" id="KW-1133">Transmembrane helix</keyword>
<dbReference type="PANTHER" id="PTHR23512:SF12">
    <property type="entry name" value="TRANSPORTER, PUTATIVE (AFU_ORTHOLOGUE AFUA_4G00260)-RELATED"/>
    <property type="match status" value="1"/>
</dbReference>
<comment type="catalytic activity">
    <reaction evidence="13">
        <text>L-alanyl-L-lysine(out) = L-alanyl-L-lysine(in)</text>
        <dbReference type="Rhea" id="RHEA:79415"/>
        <dbReference type="ChEBI" id="CHEBI:192470"/>
    </reaction>
</comment>
<evidence type="ECO:0000256" key="9">
    <source>
        <dbReference type="ARBA" id="ARBA00044899"/>
    </source>
</evidence>
<evidence type="ECO:0000256" key="3">
    <source>
        <dbReference type="ARBA" id="ARBA00044878"/>
    </source>
</evidence>
<evidence type="ECO:0000313" key="23">
    <source>
        <dbReference type="Proteomes" id="UP000193218"/>
    </source>
</evidence>
<dbReference type="AlphaFoldDB" id="A0A1Y1U7J8"/>
<dbReference type="InterPro" id="IPR020846">
    <property type="entry name" value="MFS_dom"/>
</dbReference>
<gene>
    <name evidence="22" type="ORF">BD324DRAFT_639629</name>
</gene>
<evidence type="ECO:0000259" key="21">
    <source>
        <dbReference type="PROSITE" id="PS50850"/>
    </source>
</evidence>
<dbReference type="Pfam" id="PF07690">
    <property type="entry name" value="MFS_1"/>
    <property type="match status" value="1"/>
</dbReference>
<feature type="transmembrane region" description="Helical" evidence="20">
    <location>
        <begin position="251"/>
        <end position="270"/>
    </location>
</feature>
<comment type="catalytic activity">
    <reaction evidence="7">
        <text>L-alpha-aminoacyl-L-lysine(out) = L-alpha-aminoacyl-L-lysine(in)</text>
        <dbReference type="Rhea" id="RHEA:79383"/>
        <dbReference type="ChEBI" id="CHEBI:229966"/>
    </reaction>
</comment>
<comment type="catalytic activity">
    <reaction evidence="6">
        <text>L-lysyl-L-alpha-amino acid(out) = L-lysyl-L-alpha-amino acid(in)</text>
        <dbReference type="Rhea" id="RHEA:79387"/>
        <dbReference type="ChEBI" id="CHEBI:229965"/>
    </reaction>
</comment>
<evidence type="ECO:0000256" key="1">
    <source>
        <dbReference type="ARBA" id="ARBA00004141"/>
    </source>
</evidence>
<keyword evidence="23" id="KW-1185">Reference proteome</keyword>
<comment type="function">
    <text evidence="17">Lysosomal dipeptide uniporter that selectively exports lysine, arginine or histidine-containing dipeptides with a net positive charge from the lysosome lumen into the cytosol. Could play a role in a specific type of protein O-glycosylation indirectly regulating macrophages migration and tissue invasion. Also essential for liver homeostasis.</text>
</comment>
<feature type="transmembrane region" description="Helical" evidence="20">
    <location>
        <begin position="216"/>
        <end position="239"/>
    </location>
</feature>
<feature type="transmembrane region" description="Helical" evidence="20">
    <location>
        <begin position="56"/>
        <end position="76"/>
    </location>
</feature>
<evidence type="ECO:0000256" key="7">
    <source>
        <dbReference type="ARBA" id="ARBA00044893"/>
    </source>
</evidence>
<reference evidence="22 23" key="1">
    <citation type="submission" date="2017-03" db="EMBL/GenBank/DDBJ databases">
        <title>Widespread Adenine N6-methylation of Active Genes in Fungi.</title>
        <authorList>
            <consortium name="DOE Joint Genome Institute"/>
            <person name="Mondo S.J."/>
            <person name="Dannebaum R.O."/>
            <person name="Kuo R.C."/>
            <person name="Louie K.B."/>
            <person name="Bewick A.J."/>
            <person name="Labutti K."/>
            <person name="Haridas S."/>
            <person name="Kuo A."/>
            <person name="Salamov A."/>
            <person name="Ahrendt S.R."/>
            <person name="Lau R."/>
            <person name="Bowen B.P."/>
            <person name="Lipzen A."/>
            <person name="Sullivan W."/>
            <person name="Andreopoulos W.B."/>
            <person name="Clum A."/>
            <person name="Lindquist E."/>
            <person name="Daum C."/>
            <person name="Northen T.R."/>
            <person name="Ramamoorthy G."/>
            <person name="Schmitz R.J."/>
            <person name="Gryganskyi A."/>
            <person name="Culley D."/>
            <person name="Magnuson J."/>
            <person name="James T.Y."/>
            <person name="O'Malley M.A."/>
            <person name="Stajich J.E."/>
            <person name="Spatafora J.W."/>
            <person name="Visel A."/>
            <person name="Grigoriev I.V."/>
        </authorList>
    </citation>
    <scope>NUCLEOTIDE SEQUENCE [LARGE SCALE GENOMIC DNA]</scope>
    <source>
        <strain evidence="22 23">NRRL Y-17943</strain>
    </source>
</reference>
<evidence type="ECO:0000256" key="17">
    <source>
        <dbReference type="ARBA" id="ARBA00045709"/>
    </source>
</evidence>
<dbReference type="InterPro" id="IPR036259">
    <property type="entry name" value="MFS_trans_sf"/>
</dbReference>
<accession>A0A1Y1U7J8</accession>
<feature type="region of interest" description="Disordered" evidence="19">
    <location>
        <begin position="415"/>
        <end position="439"/>
    </location>
</feature>
<evidence type="ECO:0000256" key="6">
    <source>
        <dbReference type="ARBA" id="ARBA00044891"/>
    </source>
</evidence>
<dbReference type="Proteomes" id="UP000193218">
    <property type="component" value="Unassembled WGS sequence"/>
</dbReference>
<feature type="transmembrane region" description="Helical" evidence="20">
    <location>
        <begin position="379"/>
        <end position="399"/>
    </location>
</feature>
<dbReference type="GO" id="GO:0016020">
    <property type="term" value="C:membrane"/>
    <property type="evidence" value="ECO:0007669"/>
    <property type="project" value="UniProtKB-SubCell"/>
</dbReference>
<dbReference type="InterPro" id="IPR011701">
    <property type="entry name" value="MFS"/>
</dbReference>
<evidence type="ECO:0000256" key="16">
    <source>
        <dbReference type="ARBA" id="ARBA00045018"/>
    </source>
</evidence>
<dbReference type="Gene3D" id="1.20.1250.20">
    <property type="entry name" value="MFS general substrate transporter like domains"/>
    <property type="match status" value="2"/>
</dbReference>
<feature type="domain" description="Major facilitator superfamily (MFS) profile" evidence="21">
    <location>
        <begin position="18"/>
        <end position="406"/>
    </location>
</feature>
<evidence type="ECO:0000256" key="4">
    <source>
        <dbReference type="ARBA" id="ARBA00044881"/>
    </source>
</evidence>
<dbReference type="PROSITE" id="PS50850">
    <property type="entry name" value="MFS"/>
    <property type="match status" value="1"/>
</dbReference>
<evidence type="ECO:0000256" key="15">
    <source>
        <dbReference type="ARBA" id="ARBA00044985"/>
    </source>
</evidence>
<comment type="subcellular location">
    <subcellularLocation>
        <location evidence="1">Membrane</location>
        <topology evidence="1">Multi-pass membrane protein</topology>
    </subcellularLocation>
</comment>
<protein>
    <recommendedName>
        <fullName evidence="15">Lysosomal dipeptide transporter MFSD1</fullName>
    </recommendedName>
    <alternativeName>
        <fullName evidence="16">Major facilitator superfamily domain-containing protein 1</fullName>
    </alternativeName>
</protein>
<dbReference type="InParanoid" id="A0A1Y1U7J8"/>
<feature type="transmembrane region" description="Helical" evidence="20">
    <location>
        <begin position="82"/>
        <end position="101"/>
    </location>
</feature>
<dbReference type="STRING" id="4999.A0A1Y1U7J8"/>
<evidence type="ECO:0000256" key="10">
    <source>
        <dbReference type="ARBA" id="ARBA00044900"/>
    </source>
</evidence>
<feature type="transmembrane region" description="Helical" evidence="20">
    <location>
        <begin position="282"/>
        <end position="299"/>
    </location>
</feature>
<evidence type="ECO:0000256" key="13">
    <source>
        <dbReference type="ARBA" id="ARBA00044919"/>
    </source>
</evidence>
<comment type="catalytic activity">
    <reaction evidence="9">
        <text>L-arginyl-L-alpha-amino acid(out) = L-arginyl-L-alpha-amino acid(in)</text>
        <dbReference type="Rhea" id="RHEA:79371"/>
        <dbReference type="ChEBI" id="CHEBI:84315"/>
    </reaction>
</comment>
<sequence>MGPGPPDPGVNRRSTLGALICVCLLSVGSHFGAYLLGPLKSRLHRDLGTSNSQFSLLIASFNLNSTWTPLVGGILVSRFGTAPSSIVTTGCVLLGQLILLLGVATSHLVLMSIGLFIFGLGLTPLMVVQETLLSHLSASHHLGFSLALGLVSGKSASFLSSIVSLPLADKYGDTAPFIVAVALCIVSFVINLIRLGGHHPARNVSWPGIDVFGDVYWVYIFLNLLAGSIWQPFLHLSADLIQHRYSVSEQIASYQASVLLAGAIVLYPIIGRLTDSASNRTIPLIITSSILTLSGYTYLSIPFSTPWPGMVLFALGHGSATLLLVILVPRILPSHLVPLGLGLHKSMEMASSSLSQTLAGVWLDHAKVKDPTERMGGQVLLRTFWLINLLQLACALGLWRFDGWKRKQAYAPIPLEGDGQAEDEDECDSPVPLDDGTTGTSQRLQERARSVLFFSCCIGFVAIVWIVFLSIAWRDL</sequence>
<comment type="catalytic activity">
    <reaction evidence="8">
        <text>L-aspartyl-L-lysine(out) = L-aspartyl-L-lysine(in)</text>
        <dbReference type="Rhea" id="RHEA:79411"/>
        <dbReference type="ChEBI" id="CHEBI:229953"/>
    </reaction>
</comment>
<proteinExistence type="predicted"/>
<dbReference type="RefSeq" id="XP_021867841.1">
    <property type="nucleotide sequence ID" value="XM_022017257.1"/>
</dbReference>
<comment type="catalytic activity">
    <reaction evidence="14">
        <text>L-lysyl-glycine(out) = L-lysyl-glycine(in)</text>
        <dbReference type="Rhea" id="RHEA:79407"/>
        <dbReference type="ChEBI" id="CHEBI:191202"/>
    </reaction>
</comment>
<keyword evidence="20" id="KW-0472">Membrane</keyword>
<dbReference type="PANTHER" id="PTHR23512">
    <property type="entry name" value="MAJOR FACILITATOR SUPERFAMILY DOMAIN-CONTAINING PROTEIN 1"/>
    <property type="match status" value="1"/>
</dbReference>
<comment type="catalytic activity">
    <reaction evidence="2">
        <text>L-lysyl-L-alanine(out) = L-lysyl-L-alanine(in)</text>
        <dbReference type="Rhea" id="RHEA:79399"/>
        <dbReference type="ChEBI" id="CHEBI:229954"/>
    </reaction>
</comment>
<comment type="catalytic activity">
    <reaction evidence="10">
        <text>L-lysyl-L-lysine(out) = L-lysyl-L-lysine(in)</text>
        <dbReference type="Rhea" id="RHEA:79403"/>
        <dbReference type="ChEBI" id="CHEBI:229956"/>
    </reaction>
</comment>
<evidence type="ECO:0000256" key="18">
    <source>
        <dbReference type="ARBA" id="ARBA00046376"/>
    </source>
</evidence>
<evidence type="ECO:0000256" key="8">
    <source>
        <dbReference type="ARBA" id="ARBA00044898"/>
    </source>
</evidence>
<dbReference type="GO" id="GO:0022857">
    <property type="term" value="F:transmembrane transporter activity"/>
    <property type="evidence" value="ECO:0007669"/>
    <property type="project" value="InterPro"/>
</dbReference>
<comment type="catalytic activity">
    <reaction evidence="12">
        <text>L-histidyl-L-alpha-amino acid(out) = L-histidyl-L-alpha-amino acid(in)</text>
        <dbReference type="Rhea" id="RHEA:79379"/>
        <dbReference type="ChEBI" id="CHEBI:229964"/>
    </reaction>
</comment>
<dbReference type="SUPFAM" id="SSF103473">
    <property type="entry name" value="MFS general substrate transporter"/>
    <property type="match status" value="1"/>
</dbReference>
<feature type="compositionally biased region" description="Acidic residues" evidence="19">
    <location>
        <begin position="419"/>
        <end position="428"/>
    </location>
</feature>
<feature type="transmembrane region" description="Helical" evidence="20">
    <location>
        <begin position="311"/>
        <end position="332"/>
    </location>
</feature>
<evidence type="ECO:0000256" key="19">
    <source>
        <dbReference type="SAM" id="MobiDB-lite"/>
    </source>
</evidence>